<organism evidence="1 2">
    <name type="scientific">Prorocentrum cordatum</name>
    <dbReference type="NCBI Taxonomy" id="2364126"/>
    <lineage>
        <taxon>Eukaryota</taxon>
        <taxon>Sar</taxon>
        <taxon>Alveolata</taxon>
        <taxon>Dinophyceae</taxon>
        <taxon>Prorocentrales</taxon>
        <taxon>Prorocentraceae</taxon>
        <taxon>Prorocentrum</taxon>
    </lineage>
</organism>
<evidence type="ECO:0000313" key="2">
    <source>
        <dbReference type="Proteomes" id="UP001189429"/>
    </source>
</evidence>
<name>A0ABN9WAD6_9DINO</name>
<protein>
    <submittedName>
        <fullName evidence="1">Uncharacterized protein</fullName>
    </submittedName>
</protein>
<dbReference type="Proteomes" id="UP001189429">
    <property type="component" value="Unassembled WGS sequence"/>
</dbReference>
<feature type="non-terminal residue" evidence="1">
    <location>
        <position position="136"/>
    </location>
</feature>
<sequence length="136" mass="14066">MRSALAAHPPGEASARRGGARGAMAARLLGRGAVAAAVASAVQLEVERAGSPGAAGQGRDSYGARPCWCSSWPRSFGRGALGRSWESTDLPRTVVRSGREDGCGGNLTGYVVSGAGMVWTDFERVTAEKLADCRSR</sequence>
<evidence type="ECO:0000313" key="1">
    <source>
        <dbReference type="EMBL" id="CAK0881659.1"/>
    </source>
</evidence>
<proteinExistence type="predicted"/>
<accession>A0ABN9WAD6</accession>
<keyword evidence="2" id="KW-1185">Reference proteome</keyword>
<reference evidence="1" key="1">
    <citation type="submission" date="2023-10" db="EMBL/GenBank/DDBJ databases">
        <authorList>
            <person name="Chen Y."/>
            <person name="Shah S."/>
            <person name="Dougan E. K."/>
            <person name="Thang M."/>
            <person name="Chan C."/>
        </authorList>
    </citation>
    <scope>NUCLEOTIDE SEQUENCE [LARGE SCALE GENOMIC DNA]</scope>
</reference>
<dbReference type="EMBL" id="CAUYUJ010018213">
    <property type="protein sequence ID" value="CAK0881659.1"/>
    <property type="molecule type" value="Genomic_DNA"/>
</dbReference>
<gene>
    <name evidence="1" type="ORF">PCOR1329_LOCUS64428</name>
</gene>
<comment type="caution">
    <text evidence="1">The sequence shown here is derived from an EMBL/GenBank/DDBJ whole genome shotgun (WGS) entry which is preliminary data.</text>
</comment>